<accession>A0A0A9EEU0</accession>
<protein>
    <submittedName>
        <fullName evidence="1">Uncharacterized protein</fullName>
    </submittedName>
</protein>
<dbReference type="EMBL" id="GBRH01198611">
    <property type="protein sequence ID" value="JAD99284.1"/>
    <property type="molecule type" value="Transcribed_RNA"/>
</dbReference>
<reference evidence="1" key="1">
    <citation type="submission" date="2014-09" db="EMBL/GenBank/DDBJ databases">
        <authorList>
            <person name="Magalhaes I.L.F."/>
            <person name="Oliveira U."/>
            <person name="Santos F.R."/>
            <person name="Vidigal T.H.D.A."/>
            <person name="Brescovit A.D."/>
            <person name="Santos A.J."/>
        </authorList>
    </citation>
    <scope>NUCLEOTIDE SEQUENCE</scope>
    <source>
        <tissue evidence="1">Shoot tissue taken approximately 20 cm above the soil surface</tissue>
    </source>
</reference>
<reference evidence="1" key="2">
    <citation type="journal article" date="2015" name="Data Brief">
        <title>Shoot transcriptome of the giant reed, Arundo donax.</title>
        <authorList>
            <person name="Barrero R.A."/>
            <person name="Guerrero F.D."/>
            <person name="Moolhuijzen P."/>
            <person name="Goolsby J.A."/>
            <person name="Tidwell J."/>
            <person name="Bellgard S.E."/>
            <person name="Bellgard M.I."/>
        </authorList>
    </citation>
    <scope>NUCLEOTIDE SEQUENCE</scope>
    <source>
        <tissue evidence="1">Shoot tissue taken approximately 20 cm above the soil surface</tissue>
    </source>
</reference>
<sequence length="37" mass="4004">MQKQFSLLVISVHNQFGAGILQVMLASSISLSIESLL</sequence>
<name>A0A0A9EEU0_ARUDO</name>
<proteinExistence type="predicted"/>
<evidence type="ECO:0000313" key="1">
    <source>
        <dbReference type="EMBL" id="JAD99284.1"/>
    </source>
</evidence>
<organism evidence="1">
    <name type="scientific">Arundo donax</name>
    <name type="common">Giant reed</name>
    <name type="synonym">Donax arundinaceus</name>
    <dbReference type="NCBI Taxonomy" id="35708"/>
    <lineage>
        <taxon>Eukaryota</taxon>
        <taxon>Viridiplantae</taxon>
        <taxon>Streptophyta</taxon>
        <taxon>Embryophyta</taxon>
        <taxon>Tracheophyta</taxon>
        <taxon>Spermatophyta</taxon>
        <taxon>Magnoliopsida</taxon>
        <taxon>Liliopsida</taxon>
        <taxon>Poales</taxon>
        <taxon>Poaceae</taxon>
        <taxon>PACMAD clade</taxon>
        <taxon>Arundinoideae</taxon>
        <taxon>Arundineae</taxon>
        <taxon>Arundo</taxon>
    </lineage>
</organism>
<dbReference type="AlphaFoldDB" id="A0A0A9EEU0"/>